<organism evidence="10 11">
    <name type="scientific">Collybia nuda</name>
    <dbReference type="NCBI Taxonomy" id="64659"/>
    <lineage>
        <taxon>Eukaryota</taxon>
        <taxon>Fungi</taxon>
        <taxon>Dikarya</taxon>
        <taxon>Basidiomycota</taxon>
        <taxon>Agaricomycotina</taxon>
        <taxon>Agaricomycetes</taxon>
        <taxon>Agaricomycetidae</taxon>
        <taxon>Agaricales</taxon>
        <taxon>Tricholomatineae</taxon>
        <taxon>Clitocybaceae</taxon>
        <taxon>Collybia</taxon>
    </lineage>
</organism>
<keyword evidence="3" id="KW-0146">Chitin degradation</keyword>
<dbReference type="EMBL" id="MU150254">
    <property type="protein sequence ID" value="KAF9464432.1"/>
    <property type="molecule type" value="Genomic_DNA"/>
</dbReference>
<proteinExistence type="inferred from homology"/>
<keyword evidence="5 7" id="KW-0326">Glycosidase</keyword>
<dbReference type="InterPro" id="IPR001579">
    <property type="entry name" value="Glyco_hydro_18_chit_AS"/>
</dbReference>
<dbReference type="Proteomes" id="UP000807353">
    <property type="component" value="Unassembled WGS sequence"/>
</dbReference>
<evidence type="ECO:0000256" key="5">
    <source>
        <dbReference type="ARBA" id="ARBA00023295"/>
    </source>
</evidence>
<dbReference type="GO" id="GO:0006032">
    <property type="term" value="P:chitin catabolic process"/>
    <property type="evidence" value="ECO:0007669"/>
    <property type="project" value="UniProtKB-KW"/>
</dbReference>
<dbReference type="InterPro" id="IPR050314">
    <property type="entry name" value="Glycosyl_Hydrlase_18"/>
</dbReference>
<evidence type="ECO:0000256" key="2">
    <source>
        <dbReference type="ARBA" id="ARBA00022801"/>
    </source>
</evidence>
<keyword evidence="2 7" id="KW-0378">Hydrolase</keyword>
<comment type="caution">
    <text evidence="10">The sequence shown here is derived from an EMBL/GenBank/DDBJ whole genome shotgun (WGS) entry which is preliminary data.</text>
</comment>
<evidence type="ECO:0000313" key="11">
    <source>
        <dbReference type="Proteomes" id="UP000807353"/>
    </source>
</evidence>
<sequence length="379" mass="41567">MGYYPDWASASLSPEDINFSKYDWIDFAFGIPDASFGVVWDSNDSPTLLKRLVTAAHEKNVKVKLSIGGWTGSKHFSSAVASSENREIFAQKILDVHNKFQLDGIDIDWEYPGHDGAEGNRVNSSDSANFLLLLQHLRGILPTNARLTVAAQTAPFVDDSGQPMTDLSKFAEVLDWVLIMNYDVWTESPTPGSNAPMNNGCHNSSQPDANAVAAYEAWTGAGFPASKLVLGLPSYGYVSNSEASGLRSRSTKTLKFRRLRSLDDGSEEPGTTVKIIGEDGSSTVQFRELLRQGALVRTSATTYGAAGGFTRHWDTCTSTPWLRSESVKQIITYDDLESLYMKAEFAKRVGMLGVNMFDIHGDTDEWDLIQAVRRGLAVG</sequence>
<keyword evidence="4" id="KW-0119">Carbohydrate metabolism</keyword>
<name>A0A9P5Y6F7_9AGAR</name>
<comment type="catalytic activity">
    <reaction evidence="1">
        <text>Random endo-hydrolysis of N-acetyl-beta-D-glucosaminide (1-&gt;4)-beta-linkages in chitin and chitodextrins.</text>
        <dbReference type="EC" id="3.2.1.14"/>
    </reaction>
</comment>
<dbReference type="PROSITE" id="PS01095">
    <property type="entry name" value="GH18_1"/>
    <property type="match status" value="1"/>
</dbReference>
<dbReference type="GO" id="GO:0005576">
    <property type="term" value="C:extracellular region"/>
    <property type="evidence" value="ECO:0007669"/>
    <property type="project" value="TreeGrafter"/>
</dbReference>
<dbReference type="OrthoDB" id="73875at2759"/>
<dbReference type="Pfam" id="PF00704">
    <property type="entry name" value="Glyco_hydro_18"/>
    <property type="match status" value="1"/>
</dbReference>
<evidence type="ECO:0000256" key="1">
    <source>
        <dbReference type="ARBA" id="ARBA00000822"/>
    </source>
</evidence>
<dbReference type="InterPro" id="IPR001223">
    <property type="entry name" value="Glyco_hydro18_cat"/>
</dbReference>
<dbReference type="GO" id="GO:0008843">
    <property type="term" value="F:endochitinase activity"/>
    <property type="evidence" value="ECO:0007669"/>
    <property type="project" value="UniProtKB-EC"/>
</dbReference>
<evidence type="ECO:0000256" key="4">
    <source>
        <dbReference type="ARBA" id="ARBA00023277"/>
    </source>
</evidence>
<dbReference type="PROSITE" id="PS51910">
    <property type="entry name" value="GH18_2"/>
    <property type="match status" value="1"/>
</dbReference>
<reference evidence="10" key="1">
    <citation type="submission" date="2020-11" db="EMBL/GenBank/DDBJ databases">
        <authorList>
            <consortium name="DOE Joint Genome Institute"/>
            <person name="Ahrendt S."/>
            <person name="Riley R."/>
            <person name="Andreopoulos W."/>
            <person name="Labutti K."/>
            <person name="Pangilinan J."/>
            <person name="Ruiz-Duenas F.J."/>
            <person name="Barrasa J.M."/>
            <person name="Sanchez-Garcia M."/>
            <person name="Camarero S."/>
            <person name="Miyauchi S."/>
            <person name="Serrano A."/>
            <person name="Linde D."/>
            <person name="Babiker R."/>
            <person name="Drula E."/>
            <person name="Ayuso-Fernandez I."/>
            <person name="Pacheco R."/>
            <person name="Padilla G."/>
            <person name="Ferreira P."/>
            <person name="Barriuso J."/>
            <person name="Kellner H."/>
            <person name="Castanera R."/>
            <person name="Alfaro M."/>
            <person name="Ramirez L."/>
            <person name="Pisabarro A.G."/>
            <person name="Kuo A."/>
            <person name="Tritt A."/>
            <person name="Lipzen A."/>
            <person name="He G."/>
            <person name="Yan M."/>
            <person name="Ng V."/>
            <person name="Cullen D."/>
            <person name="Martin F."/>
            <person name="Rosso M.-N."/>
            <person name="Henrissat B."/>
            <person name="Hibbett D."/>
            <person name="Martinez A.T."/>
            <person name="Grigoriev I.V."/>
        </authorList>
    </citation>
    <scope>NUCLEOTIDE SEQUENCE</scope>
    <source>
        <strain evidence="10">CBS 247.69</strain>
    </source>
</reference>
<evidence type="ECO:0000256" key="7">
    <source>
        <dbReference type="RuleBase" id="RU000489"/>
    </source>
</evidence>
<keyword evidence="11" id="KW-1185">Reference proteome</keyword>
<feature type="domain" description="GH18" evidence="9">
    <location>
        <begin position="1"/>
        <end position="379"/>
    </location>
</feature>
<evidence type="ECO:0000256" key="8">
    <source>
        <dbReference type="RuleBase" id="RU004453"/>
    </source>
</evidence>
<gene>
    <name evidence="10" type="ORF">BDZ94DRAFT_1282037</name>
</gene>
<dbReference type="PANTHER" id="PTHR11177">
    <property type="entry name" value="CHITINASE"/>
    <property type="match status" value="1"/>
</dbReference>
<dbReference type="PANTHER" id="PTHR11177:SF392">
    <property type="entry name" value="HAP41P"/>
    <property type="match status" value="1"/>
</dbReference>
<dbReference type="Gene3D" id="3.20.20.80">
    <property type="entry name" value="Glycosidases"/>
    <property type="match status" value="1"/>
</dbReference>
<accession>A0A9P5Y6F7</accession>
<evidence type="ECO:0000259" key="9">
    <source>
        <dbReference type="PROSITE" id="PS51910"/>
    </source>
</evidence>
<evidence type="ECO:0000256" key="3">
    <source>
        <dbReference type="ARBA" id="ARBA00023024"/>
    </source>
</evidence>
<dbReference type="InterPro" id="IPR029070">
    <property type="entry name" value="Chitinase_insertion_sf"/>
</dbReference>
<dbReference type="Gene3D" id="3.10.50.10">
    <property type="match status" value="1"/>
</dbReference>
<dbReference type="GO" id="GO:0008061">
    <property type="term" value="F:chitin binding"/>
    <property type="evidence" value="ECO:0007669"/>
    <property type="project" value="InterPro"/>
</dbReference>
<dbReference type="SMART" id="SM00636">
    <property type="entry name" value="Glyco_18"/>
    <property type="match status" value="1"/>
</dbReference>
<dbReference type="InterPro" id="IPR011583">
    <property type="entry name" value="Chitinase_II/V-like_cat"/>
</dbReference>
<protein>
    <submittedName>
        <fullName evidence="10">Glycoside hydrolase family 18 protein</fullName>
    </submittedName>
</protein>
<dbReference type="AlphaFoldDB" id="A0A9P5Y6F7"/>
<dbReference type="InterPro" id="IPR017853">
    <property type="entry name" value="GH"/>
</dbReference>
<dbReference type="GO" id="GO:0000272">
    <property type="term" value="P:polysaccharide catabolic process"/>
    <property type="evidence" value="ECO:0007669"/>
    <property type="project" value="UniProtKB-KW"/>
</dbReference>
<dbReference type="SUPFAM" id="SSF51445">
    <property type="entry name" value="(Trans)glycosidases"/>
    <property type="match status" value="1"/>
</dbReference>
<keyword evidence="6" id="KW-0624">Polysaccharide degradation</keyword>
<comment type="similarity">
    <text evidence="8">Belongs to the glycosyl hydrolase 18 family.</text>
</comment>
<evidence type="ECO:0000256" key="6">
    <source>
        <dbReference type="ARBA" id="ARBA00023326"/>
    </source>
</evidence>
<evidence type="ECO:0000313" key="10">
    <source>
        <dbReference type="EMBL" id="KAF9464432.1"/>
    </source>
</evidence>